<reference evidence="1 2" key="1">
    <citation type="journal article" date="2022" name="G3 (Bethesda)">
        <title>Whole-genome sequence and methylome profiling of the almond [Prunus dulcis (Mill.) D.A. Webb] cultivar 'Nonpareil'.</title>
        <authorList>
            <person name="D'Amico-Willman K.M."/>
            <person name="Ouma W.Z."/>
            <person name="Meulia T."/>
            <person name="Sideli G.M."/>
            <person name="Gradziel T.M."/>
            <person name="Fresnedo-Ramirez J."/>
        </authorList>
    </citation>
    <scope>NUCLEOTIDE SEQUENCE [LARGE SCALE GENOMIC DNA]</scope>
    <source>
        <strain evidence="1">Clone GOH B32 T37-40</strain>
    </source>
</reference>
<comment type="caution">
    <text evidence="1">The sequence shown here is derived from an EMBL/GenBank/DDBJ whole genome shotgun (WGS) entry which is preliminary data.</text>
</comment>
<protein>
    <submittedName>
        <fullName evidence="1">Uncharacterized protein</fullName>
    </submittedName>
</protein>
<proteinExistence type="predicted"/>
<dbReference type="Pfam" id="PF14223">
    <property type="entry name" value="Retrotran_gag_2"/>
    <property type="match status" value="1"/>
</dbReference>
<evidence type="ECO:0000313" key="2">
    <source>
        <dbReference type="Proteomes" id="UP001054821"/>
    </source>
</evidence>
<dbReference type="EMBL" id="JAJFAZ020000006">
    <property type="protein sequence ID" value="KAI5323580.1"/>
    <property type="molecule type" value="Genomic_DNA"/>
</dbReference>
<dbReference type="PANTHER" id="PTHR35317:SF35">
    <property type="entry name" value="DUF4219 DOMAIN-CONTAINING PROTEIN"/>
    <property type="match status" value="1"/>
</dbReference>
<sequence length="109" mass="12904">MAWNLLYNEYHSGDQVSSVKLQNLRREFEYMRMRENEPLTAYLTRLNELINQMKTFGEVLSNERLDQKVLISLSKVYDPICLVIENTKSLETIELQEVIAILKSQDQMF</sequence>
<gene>
    <name evidence="1" type="ORF">L3X38_032652</name>
</gene>
<dbReference type="AlphaFoldDB" id="A0AAD4VEH6"/>
<evidence type="ECO:0000313" key="1">
    <source>
        <dbReference type="EMBL" id="KAI5323580.1"/>
    </source>
</evidence>
<keyword evidence="2" id="KW-1185">Reference proteome</keyword>
<dbReference type="PANTHER" id="PTHR35317">
    <property type="entry name" value="OS04G0629600 PROTEIN"/>
    <property type="match status" value="1"/>
</dbReference>
<dbReference type="Proteomes" id="UP001054821">
    <property type="component" value="Chromosome 6"/>
</dbReference>
<accession>A0AAD4VEH6</accession>
<organism evidence="1 2">
    <name type="scientific">Prunus dulcis</name>
    <name type="common">Almond</name>
    <name type="synonym">Amygdalus dulcis</name>
    <dbReference type="NCBI Taxonomy" id="3755"/>
    <lineage>
        <taxon>Eukaryota</taxon>
        <taxon>Viridiplantae</taxon>
        <taxon>Streptophyta</taxon>
        <taxon>Embryophyta</taxon>
        <taxon>Tracheophyta</taxon>
        <taxon>Spermatophyta</taxon>
        <taxon>Magnoliopsida</taxon>
        <taxon>eudicotyledons</taxon>
        <taxon>Gunneridae</taxon>
        <taxon>Pentapetalae</taxon>
        <taxon>rosids</taxon>
        <taxon>fabids</taxon>
        <taxon>Rosales</taxon>
        <taxon>Rosaceae</taxon>
        <taxon>Amygdaloideae</taxon>
        <taxon>Amygdaleae</taxon>
        <taxon>Prunus</taxon>
    </lineage>
</organism>
<name>A0AAD4VEH6_PRUDU</name>